<reference evidence="3 4" key="1">
    <citation type="submission" date="2024-09" db="EMBL/GenBank/DDBJ databases">
        <authorList>
            <person name="Sun Q."/>
            <person name="Mori K."/>
        </authorList>
    </citation>
    <scope>NUCLEOTIDE SEQUENCE [LARGE SCALE GENOMIC DNA]</scope>
    <source>
        <strain evidence="3 4">KCTC 23076</strain>
    </source>
</reference>
<feature type="signal peptide" evidence="1">
    <location>
        <begin position="1"/>
        <end position="32"/>
    </location>
</feature>
<sequence length="171" mass="18407">MRRTPIVSRCAVPVAGAAVCLSLAGCTPPVASAPSPTPTESPGAPVPADPFSLRVGDCIDDDLAGEVLQVPVVDCELEHTAEAYHSERLPDGEYPGLEEVKHTAVDVCLDRFEPFAGIDYDESQHLDFAWYYPTEGSWSTGDREVLCLIMRMDPSTGQTVPTRGTLRGFAQ</sequence>
<evidence type="ECO:0000256" key="1">
    <source>
        <dbReference type="SAM" id="SignalP"/>
    </source>
</evidence>
<evidence type="ECO:0000313" key="3">
    <source>
        <dbReference type="EMBL" id="MFC0681106.1"/>
    </source>
</evidence>
<dbReference type="EMBL" id="JBHLTG010000007">
    <property type="protein sequence ID" value="MFC0681106.1"/>
    <property type="molecule type" value="Genomic_DNA"/>
</dbReference>
<dbReference type="InterPro" id="IPR026004">
    <property type="entry name" value="Septum_form"/>
</dbReference>
<gene>
    <name evidence="3" type="ORF">ACFFGH_25030</name>
</gene>
<evidence type="ECO:0000259" key="2">
    <source>
        <dbReference type="Pfam" id="PF13845"/>
    </source>
</evidence>
<protein>
    <submittedName>
        <fullName evidence="3">Septum formation family protein</fullName>
    </submittedName>
</protein>
<keyword evidence="4" id="KW-1185">Reference proteome</keyword>
<comment type="caution">
    <text evidence="3">The sequence shown here is derived from an EMBL/GenBank/DDBJ whole genome shotgun (WGS) entry which is preliminary data.</text>
</comment>
<dbReference type="Pfam" id="PF13845">
    <property type="entry name" value="Septum_form"/>
    <property type="match status" value="1"/>
</dbReference>
<dbReference type="Proteomes" id="UP001589896">
    <property type="component" value="Unassembled WGS sequence"/>
</dbReference>
<organism evidence="3 4">
    <name type="scientific">Lysobacter korlensis</name>
    <dbReference type="NCBI Taxonomy" id="553636"/>
    <lineage>
        <taxon>Bacteria</taxon>
        <taxon>Pseudomonadati</taxon>
        <taxon>Pseudomonadota</taxon>
        <taxon>Gammaproteobacteria</taxon>
        <taxon>Lysobacterales</taxon>
        <taxon>Lysobacteraceae</taxon>
        <taxon>Lysobacter</taxon>
    </lineage>
</organism>
<evidence type="ECO:0000313" key="4">
    <source>
        <dbReference type="Proteomes" id="UP001589896"/>
    </source>
</evidence>
<proteinExistence type="predicted"/>
<name>A0ABV6RWE8_9GAMM</name>
<feature type="chain" id="PRO_5046476762" evidence="1">
    <location>
        <begin position="33"/>
        <end position="171"/>
    </location>
</feature>
<feature type="domain" description="Septum formation-related" evidence="2">
    <location>
        <begin position="56"/>
        <end position="169"/>
    </location>
</feature>
<accession>A0ABV6RWE8</accession>
<dbReference type="PROSITE" id="PS51257">
    <property type="entry name" value="PROKAR_LIPOPROTEIN"/>
    <property type="match status" value="1"/>
</dbReference>
<keyword evidence="1" id="KW-0732">Signal</keyword>
<dbReference type="RefSeq" id="WP_386673424.1">
    <property type="nucleotide sequence ID" value="NZ_JBHLTG010000007.1"/>
</dbReference>